<sequence length="189" mass="20638">MGIAHGRILAVAEERFYRDGIGATGINTLTDEAGVARMSLYKNFASKDDLIAEYLQHRFDTWRALYDARRAAAETPADIPASVPRSYLDHVEAIGADFRGCGLLNAAAELHSRPELYASILARKAEVTELLRADLAESGVHDPDQLTEIAFLLLEGAVVHDGLHGRVDHLDRVVRHIDTLVAQALADTA</sequence>
<evidence type="ECO:0000256" key="1">
    <source>
        <dbReference type="ARBA" id="ARBA00023015"/>
    </source>
</evidence>
<dbReference type="PRINTS" id="PR00455">
    <property type="entry name" value="HTHTETR"/>
</dbReference>
<evidence type="ECO:0000256" key="4">
    <source>
        <dbReference type="PROSITE-ProRule" id="PRU00335"/>
    </source>
</evidence>
<dbReference type="RefSeq" id="WP_348603708.1">
    <property type="nucleotide sequence ID" value="NZ_CP157276.1"/>
</dbReference>
<dbReference type="PANTHER" id="PTHR47506:SF1">
    <property type="entry name" value="HTH-TYPE TRANSCRIPTIONAL REGULATOR YJDC"/>
    <property type="match status" value="1"/>
</dbReference>
<dbReference type="InterPro" id="IPR001647">
    <property type="entry name" value="HTH_TetR"/>
</dbReference>
<proteinExistence type="predicted"/>
<dbReference type="InterPro" id="IPR009057">
    <property type="entry name" value="Homeodomain-like_sf"/>
</dbReference>
<dbReference type="SUPFAM" id="SSF48498">
    <property type="entry name" value="Tetracyclin repressor-like, C-terminal domain"/>
    <property type="match status" value="1"/>
</dbReference>
<keyword evidence="2 4" id="KW-0238">DNA-binding</keyword>
<dbReference type="Gene3D" id="1.10.357.10">
    <property type="entry name" value="Tetracycline Repressor, domain 2"/>
    <property type="match status" value="1"/>
</dbReference>
<evidence type="ECO:0000256" key="2">
    <source>
        <dbReference type="ARBA" id="ARBA00023125"/>
    </source>
</evidence>
<protein>
    <submittedName>
        <fullName evidence="6">TetR/AcrR family transcriptional regulator</fullName>
    </submittedName>
</protein>
<keyword evidence="1" id="KW-0805">Transcription regulation</keyword>
<dbReference type="PANTHER" id="PTHR47506">
    <property type="entry name" value="TRANSCRIPTIONAL REGULATORY PROTEIN"/>
    <property type="match status" value="1"/>
</dbReference>
<reference evidence="6 7" key="1">
    <citation type="submission" date="2023-11" db="EMBL/GenBank/DDBJ databases">
        <authorList>
            <person name="Val-Calvo J."/>
            <person name="Scortti M."/>
            <person name="Vazquez-Boland J."/>
        </authorList>
    </citation>
    <scope>NUCLEOTIDE SEQUENCE [LARGE SCALE GENOMIC DNA]</scope>
    <source>
        <strain evidence="6 7">DSM 46662</strain>
    </source>
</reference>
<dbReference type="PROSITE" id="PS50977">
    <property type="entry name" value="HTH_TETR_2"/>
    <property type="match status" value="1"/>
</dbReference>
<name>A0ABW9G028_9NOCA</name>
<dbReference type="Proteomes" id="UP001629744">
    <property type="component" value="Unassembled WGS sequence"/>
</dbReference>
<feature type="DNA-binding region" description="H-T-H motif" evidence="4">
    <location>
        <begin position="25"/>
        <end position="44"/>
    </location>
</feature>
<evidence type="ECO:0000313" key="7">
    <source>
        <dbReference type="Proteomes" id="UP001629744"/>
    </source>
</evidence>
<keyword evidence="7" id="KW-1185">Reference proteome</keyword>
<organism evidence="6 7">
    <name type="scientific">Prescottella soli</name>
    <dbReference type="NCBI Taxonomy" id="1543852"/>
    <lineage>
        <taxon>Bacteria</taxon>
        <taxon>Bacillati</taxon>
        <taxon>Actinomycetota</taxon>
        <taxon>Actinomycetes</taxon>
        <taxon>Mycobacteriales</taxon>
        <taxon>Nocardiaceae</taxon>
        <taxon>Prescottella</taxon>
    </lineage>
</organism>
<dbReference type="Pfam" id="PF00440">
    <property type="entry name" value="TetR_N"/>
    <property type="match status" value="1"/>
</dbReference>
<accession>A0ABW9G028</accession>
<evidence type="ECO:0000259" key="5">
    <source>
        <dbReference type="PROSITE" id="PS50977"/>
    </source>
</evidence>
<dbReference type="InterPro" id="IPR036271">
    <property type="entry name" value="Tet_transcr_reg_TetR-rel_C_sf"/>
</dbReference>
<feature type="domain" description="HTH tetR-type" evidence="5">
    <location>
        <begin position="2"/>
        <end position="62"/>
    </location>
</feature>
<dbReference type="SUPFAM" id="SSF46689">
    <property type="entry name" value="Homeodomain-like"/>
    <property type="match status" value="1"/>
</dbReference>
<gene>
    <name evidence="6" type="ORF">ABEU19_004387</name>
</gene>
<evidence type="ECO:0000313" key="6">
    <source>
        <dbReference type="EMBL" id="MFM1730847.1"/>
    </source>
</evidence>
<keyword evidence="3" id="KW-0804">Transcription</keyword>
<comment type="caution">
    <text evidence="6">The sequence shown here is derived from an EMBL/GenBank/DDBJ whole genome shotgun (WGS) entry which is preliminary data.</text>
</comment>
<dbReference type="EMBL" id="JBDLNU010000005">
    <property type="protein sequence ID" value="MFM1730847.1"/>
    <property type="molecule type" value="Genomic_DNA"/>
</dbReference>
<evidence type="ECO:0000256" key="3">
    <source>
        <dbReference type="ARBA" id="ARBA00023163"/>
    </source>
</evidence>